<evidence type="ECO:0000256" key="3">
    <source>
        <dbReference type="ARBA" id="ARBA00022692"/>
    </source>
</evidence>
<sequence>MTTSGLHMANTVQVLQKNTRFIFFFTLLAMLIAFATVMLVPKYFRSSARIIAANPQLADKSRLFNENIQALYSYFGSGDDLDRIIGVADMDTTYKQLIDQFDLINYYELQGDSVPLLRRKAVLKLKKDISFQRTEQGQMRIICWTKDSRLSANIINSMIEIVQGKLESIWLSNYQDAVSKLNASILINEQRYASLSDSISKVKPAQQTLLQKHMETLLEELSRYRKTAASFTLMGETAPPALYVLETAVPAAKAERPDKLNAILISGLAGFLFSILFLLLKDRRS</sequence>
<accession>A0AAT9GJA8</accession>
<dbReference type="InterPro" id="IPR003856">
    <property type="entry name" value="LPS_length_determ_N"/>
</dbReference>
<dbReference type="GO" id="GO:0004713">
    <property type="term" value="F:protein tyrosine kinase activity"/>
    <property type="evidence" value="ECO:0007669"/>
    <property type="project" value="TreeGrafter"/>
</dbReference>
<feature type="transmembrane region" description="Helical" evidence="6">
    <location>
        <begin position="260"/>
        <end position="280"/>
    </location>
</feature>
<keyword evidence="3 6" id="KW-0812">Transmembrane</keyword>
<dbReference type="RefSeq" id="WP_353548355.1">
    <property type="nucleotide sequence ID" value="NZ_AP029612.1"/>
</dbReference>
<evidence type="ECO:0000313" key="8">
    <source>
        <dbReference type="EMBL" id="BFG70715.1"/>
    </source>
</evidence>
<organism evidence="8">
    <name type="scientific">Sediminibacterium sp. KACHI17</name>
    <dbReference type="NCBI Taxonomy" id="1751071"/>
    <lineage>
        <taxon>Bacteria</taxon>
        <taxon>Pseudomonadati</taxon>
        <taxon>Bacteroidota</taxon>
        <taxon>Chitinophagia</taxon>
        <taxon>Chitinophagales</taxon>
        <taxon>Chitinophagaceae</taxon>
        <taxon>Sediminibacterium</taxon>
    </lineage>
</organism>
<dbReference type="Pfam" id="PF02706">
    <property type="entry name" value="Wzz"/>
    <property type="match status" value="1"/>
</dbReference>
<dbReference type="PANTHER" id="PTHR32309:SF13">
    <property type="entry name" value="FERRIC ENTEROBACTIN TRANSPORT PROTEIN FEPE"/>
    <property type="match status" value="1"/>
</dbReference>
<feature type="domain" description="Polysaccharide chain length determinant N-terminal" evidence="7">
    <location>
        <begin position="12"/>
        <end position="75"/>
    </location>
</feature>
<gene>
    <name evidence="8" type="ORF">KACHI17_15960</name>
</gene>
<dbReference type="InterPro" id="IPR050445">
    <property type="entry name" value="Bact_polysacc_biosynth/exp"/>
</dbReference>
<evidence type="ECO:0000256" key="5">
    <source>
        <dbReference type="ARBA" id="ARBA00023136"/>
    </source>
</evidence>
<keyword evidence="5 6" id="KW-0472">Membrane</keyword>
<dbReference type="EMBL" id="AP029612">
    <property type="protein sequence ID" value="BFG70715.1"/>
    <property type="molecule type" value="Genomic_DNA"/>
</dbReference>
<evidence type="ECO:0000256" key="6">
    <source>
        <dbReference type="SAM" id="Phobius"/>
    </source>
</evidence>
<proteinExistence type="predicted"/>
<evidence type="ECO:0000256" key="2">
    <source>
        <dbReference type="ARBA" id="ARBA00022475"/>
    </source>
</evidence>
<comment type="subcellular location">
    <subcellularLocation>
        <location evidence="1">Cell membrane</location>
        <topology evidence="1">Multi-pass membrane protein</topology>
    </subcellularLocation>
</comment>
<reference evidence="8" key="1">
    <citation type="submission" date="2024-02" db="EMBL/GenBank/DDBJ databases">
        <title>Sediminibacterium planktonica sp. nov. and Sediminibacterium longus sp. nov., isolated from surface lake and river water.</title>
        <authorList>
            <person name="Watanabe K."/>
            <person name="Takemine S."/>
            <person name="Ishii Y."/>
            <person name="Ogata Y."/>
            <person name="Shindo C."/>
            <person name="Suda W."/>
        </authorList>
    </citation>
    <scope>NUCLEOTIDE SEQUENCE</scope>
    <source>
        <strain evidence="8">KACHI17</strain>
    </source>
</reference>
<protein>
    <recommendedName>
        <fullName evidence="7">Polysaccharide chain length determinant N-terminal domain-containing protein</fullName>
    </recommendedName>
</protein>
<keyword evidence="4 6" id="KW-1133">Transmembrane helix</keyword>
<keyword evidence="2" id="KW-1003">Cell membrane</keyword>
<evidence type="ECO:0000259" key="7">
    <source>
        <dbReference type="Pfam" id="PF02706"/>
    </source>
</evidence>
<dbReference type="AlphaFoldDB" id="A0AAT9GJA8"/>
<dbReference type="PANTHER" id="PTHR32309">
    <property type="entry name" value="TYROSINE-PROTEIN KINASE"/>
    <property type="match status" value="1"/>
</dbReference>
<feature type="transmembrane region" description="Helical" evidence="6">
    <location>
        <begin position="20"/>
        <end position="40"/>
    </location>
</feature>
<evidence type="ECO:0000256" key="1">
    <source>
        <dbReference type="ARBA" id="ARBA00004651"/>
    </source>
</evidence>
<name>A0AAT9GJA8_9BACT</name>
<evidence type="ECO:0000256" key="4">
    <source>
        <dbReference type="ARBA" id="ARBA00022989"/>
    </source>
</evidence>
<dbReference type="GO" id="GO:0005886">
    <property type="term" value="C:plasma membrane"/>
    <property type="evidence" value="ECO:0007669"/>
    <property type="project" value="UniProtKB-SubCell"/>
</dbReference>